<accession>G2YQN2</accession>
<evidence type="ECO:0000256" key="1">
    <source>
        <dbReference type="SAM" id="MobiDB-lite"/>
    </source>
</evidence>
<dbReference type="Proteomes" id="UP000008177">
    <property type="component" value="Unplaced contigs"/>
</dbReference>
<name>G2YQN2_BOTF4</name>
<dbReference type="HOGENOM" id="CLU_3260465_0_0_1"/>
<gene>
    <name evidence="2" type="ORF">BofuT4_uP131100.1</name>
</gene>
<feature type="region of interest" description="Disordered" evidence="1">
    <location>
        <begin position="20"/>
        <end position="42"/>
    </location>
</feature>
<organism evidence="2 3">
    <name type="scientific">Botryotinia fuckeliana (strain T4)</name>
    <name type="common">Noble rot fungus</name>
    <name type="synonym">Botrytis cinerea</name>
    <dbReference type="NCBI Taxonomy" id="999810"/>
    <lineage>
        <taxon>Eukaryota</taxon>
        <taxon>Fungi</taxon>
        <taxon>Dikarya</taxon>
        <taxon>Ascomycota</taxon>
        <taxon>Pezizomycotina</taxon>
        <taxon>Leotiomycetes</taxon>
        <taxon>Helotiales</taxon>
        <taxon>Sclerotiniaceae</taxon>
        <taxon>Botrytis</taxon>
    </lineage>
</organism>
<evidence type="ECO:0000313" key="3">
    <source>
        <dbReference type="Proteomes" id="UP000008177"/>
    </source>
</evidence>
<dbReference type="InParanoid" id="G2YQN2"/>
<dbReference type="EMBL" id="FQ790349">
    <property type="protein sequence ID" value="CCD53930.1"/>
    <property type="molecule type" value="Genomic_DNA"/>
</dbReference>
<evidence type="ECO:0000313" key="2">
    <source>
        <dbReference type="EMBL" id="CCD53930.1"/>
    </source>
</evidence>
<proteinExistence type="predicted"/>
<feature type="compositionally biased region" description="Acidic residues" evidence="1">
    <location>
        <begin position="20"/>
        <end position="31"/>
    </location>
</feature>
<sequence length="42" mass="4803">MGSMGVLRILRGHDNFDLDSGFDSESEVEDGDERRMKTPNCW</sequence>
<protein>
    <submittedName>
        <fullName evidence="2">Uncharacterized protein</fullName>
    </submittedName>
</protein>
<dbReference type="AlphaFoldDB" id="G2YQN2"/>
<reference evidence="3" key="1">
    <citation type="journal article" date="2011" name="PLoS Genet.">
        <title>Genomic analysis of the necrotrophic fungal pathogens Sclerotinia sclerotiorum and Botrytis cinerea.</title>
        <authorList>
            <person name="Amselem J."/>
            <person name="Cuomo C.A."/>
            <person name="van Kan J.A."/>
            <person name="Viaud M."/>
            <person name="Benito E.P."/>
            <person name="Couloux A."/>
            <person name="Coutinho P.M."/>
            <person name="de Vries R.P."/>
            <person name="Dyer P.S."/>
            <person name="Fillinger S."/>
            <person name="Fournier E."/>
            <person name="Gout L."/>
            <person name="Hahn M."/>
            <person name="Kohn L."/>
            <person name="Lapalu N."/>
            <person name="Plummer K.M."/>
            <person name="Pradier J.M."/>
            <person name="Quevillon E."/>
            <person name="Sharon A."/>
            <person name="Simon A."/>
            <person name="ten Have A."/>
            <person name="Tudzynski B."/>
            <person name="Tudzynski P."/>
            <person name="Wincker P."/>
            <person name="Andrew M."/>
            <person name="Anthouard V."/>
            <person name="Beever R.E."/>
            <person name="Beffa R."/>
            <person name="Benoit I."/>
            <person name="Bouzid O."/>
            <person name="Brault B."/>
            <person name="Chen Z."/>
            <person name="Choquer M."/>
            <person name="Collemare J."/>
            <person name="Cotton P."/>
            <person name="Danchin E.G."/>
            <person name="Da Silva C."/>
            <person name="Gautier A."/>
            <person name="Giraud C."/>
            <person name="Giraud T."/>
            <person name="Gonzalez C."/>
            <person name="Grossetete S."/>
            <person name="Guldener U."/>
            <person name="Henrissat B."/>
            <person name="Howlett B.J."/>
            <person name="Kodira C."/>
            <person name="Kretschmer M."/>
            <person name="Lappartient A."/>
            <person name="Leroch M."/>
            <person name="Levis C."/>
            <person name="Mauceli E."/>
            <person name="Neuveglise C."/>
            <person name="Oeser B."/>
            <person name="Pearson M."/>
            <person name="Poulain J."/>
            <person name="Poussereau N."/>
            <person name="Quesneville H."/>
            <person name="Rascle C."/>
            <person name="Schumacher J."/>
            <person name="Segurens B."/>
            <person name="Sexton A."/>
            <person name="Silva E."/>
            <person name="Sirven C."/>
            <person name="Soanes D.M."/>
            <person name="Talbot N.J."/>
            <person name="Templeton M."/>
            <person name="Yandava C."/>
            <person name="Yarden O."/>
            <person name="Zeng Q."/>
            <person name="Rollins J.A."/>
            <person name="Lebrun M.H."/>
            <person name="Dickman M."/>
        </authorList>
    </citation>
    <scope>NUCLEOTIDE SEQUENCE [LARGE SCALE GENOMIC DNA]</scope>
    <source>
        <strain evidence="3">T4</strain>
    </source>
</reference>